<comment type="function">
    <text evidence="5">Could be a nuclease involved in processing of the 5'-end of pre-16S rRNA.</text>
</comment>
<dbReference type="GO" id="GO:0016788">
    <property type="term" value="F:hydrolase activity, acting on ester bonds"/>
    <property type="evidence" value="ECO:0007669"/>
    <property type="project" value="UniProtKB-UniRule"/>
</dbReference>
<evidence type="ECO:0000313" key="7">
    <source>
        <dbReference type="EMBL" id="TNJ37731.1"/>
    </source>
</evidence>
<keyword evidence="4 5" id="KW-0378">Hydrolase</keyword>
<dbReference type="Proteomes" id="UP000309544">
    <property type="component" value="Unassembled WGS sequence"/>
</dbReference>
<feature type="domain" description="YqgF/RNase H-like" evidence="6">
    <location>
        <begin position="4"/>
        <end position="102"/>
    </location>
</feature>
<name>A0A5C4S4Y0_PROVB</name>
<comment type="subcellular location">
    <subcellularLocation>
        <location evidence="5">Cytoplasm</location>
    </subcellularLocation>
</comment>
<comment type="caution">
    <text evidence="7">The sequence shown here is derived from an EMBL/GenBank/DDBJ whole genome shotgun (WGS) entry which is preliminary data.</text>
</comment>
<evidence type="ECO:0000256" key="1">
    <source>
        <dbReference type="ARBA" id="ARBA00022490"/>
    </source>
</evidence>
<dbReference type="RefSeq" id="WP_068868037.1">
    <property type="nucleotide sequence ID" value="NZ_VDCI01000001.1"/>
</dbReference>
<organism evidence="7 8">
    <name type="scientific">Prosthecochloris vibrioformis</name>
    <name type="common">Chlorobium vibrioforme</name>
    <dbReference type="NCBI Taxonomy" id="1098"/>
    <lineage>
        <taxon>Bacteria</taxon>
        <taxon>Pseudomonadati</taxon>
        <taxon>Chlorobiota</taxon>
        <taxon>Chlorobiia</taxon>
        <taxon>Chlorobiales</taxon>
        <taxon>Chlorobiaceae</taxon>
        <taxon>Prosthecochloris</taxon>
    </lineage>
</organism>
<evidence type="ECO:0000313" key="8">
    <source>
        <dbReference type="Proteomes" id="UP000309544"/>
    </source>
</evidence>
<dbReference type="InterPro" id="IPR005227">
    <property type="entry name" value="YqgF"/>
</dbReference>
<dbReference type="InterPro" id="IPR012337">
    <property type="entry name" value="RNaseH-like_sf"/>
</dbReference>
<dbReference type="PANTHER" id="PTHR33317:SF4">
    <property type="entry name" value="POLYNUCLEOTIDYL TRANSFERASE, RIBONUCLEASE H-LIKE SUPERFAMILY PROTEIN"/>
    <property type="match status" value="1"/>
</dbReference>
<evidence type="ECO:0000259" key="6">
    <source>
        <dbReference type="SMART" id="SM00732"/>
    </source>
</evidence>
<keyword evidence="8" id="KW-1185">Reference proteome</keyword>
<dbReference type="GO" id="GO:0005829">
    <property type="term" value="C:cytosol"/>
    <property type="evidence" value="ECO:0007669"/>
    <property type="project" value="TreeGrafter"/>
</dbReference>
<keyword evidence="2 5" id="KW-0690">Ribosome biogenesis</keyword>
<dbReference type="SMART" id="SM00732">
    <property type="entry name" value="YqgFc"/>
    <property type="match status" value="1"/>
</dbReference>
<evidence type="ECO:0000256" key="2">
    <source>
        <dbReference type="ARBA" id="ARBA00022517"/>
    </source>
</evidence>
<dbReference type="EMBL" id="VDCI01000001">
    <property type="protein sequence ID" value="TNJ37731.1"/>
    <property type="molecule type" value="Genomic_DNA"/>
</dbReference>
<keyword evidence="3 5" id="KW-0540">Nuclease</keyword>
<dbReference type="CDD" id="cd16964">
    <property type="entry name" value="YqgF"/>
    <property type="match status" value="1"/>
</dbReference>
<dbReference type="InterPro" id="IPR037027">
    <property type="entry name" value="YqgF/RNaseH-like_dom_sf"/>
</dbReference>
<sequence>MNKPRICALDYGTSRIGIAKTDPLGLFAQPVGTFNQEKALKVLSDIERTEGISMLVIGHPKSQDGSLNRMTAIVERFCEELHKQFPHIPQTLLDEYGSSAKARTTLAASGLSRRKRAAKGRIDSAAACIILQRHLETNV</sequence>
<dbReference type="SUPFAM" id="SSF53098">
    <property type="entry name" value="Ribonuclease H-like"/>
    <property type="match status" value="1"/>
</dbReference>
<dbReference type="NCBIfam" id="TIGR00250">
    <property type="entry name" value="RNAse_H_YqgF"/>
    <property type="match status" value="1"/>
</dbReference>
<dbReference type="Gene3D" id="3.30.420.140">
    <property type="entry name" value="YqgF/RNase H-like domain"/>
    <property type="match status" value="1"/>
</dbReference>
<accession>A0A5C4S4Y0</accession>
<dbReference type="GO" id="GO:0004518">
    <property type="term" value="F:nuclease activity"/>
    <property type="evidence" value="ECO:0007669"/>
    <property type="project" value="UniProtKB-KW"/>
</dbReference>
<comment type="similarity">
    <text evidence="5">Belongs to the YqgF HJR family.</text>
</comment>
<evidence type="ECO:0000256" key="4">
    <source>
        <dbReference type="ARBA" id="ARBA00022801"/>
    </source>
</evidence>
<evidence type="ECO:0000256" key="5">
    <source>
        <dbReference type="HAMAP-Rule" id="MF_00651"/>
    </source>
</evidence>
<dbReference type="InterPro" id="IPR006641">
    <property type="entry name" value="YqgF/RNaseH-like_dom"/>
</dbReference>
<dbReference type="Pfam" id="PF03652">
    <property type="entry name" value="RuvX"/>
    <property type="match status" value="1"/>
</dbReference>
<dbReference type="EC" id="3.1.-.-" evidence="5"/>
<proteinExistence type="inferred from homology"/>
<reference evidence="7 8" key="1">
    <citation type="submission" date="2019-05" db="EMBL/GenBank/DDBJ databases">
        <title>Draft Whole-Genome sequence of the green sulfur bacterium Prosthecochloris vibrioformis DSM 260.</title>
        <authorList>
            <person name="Meyer T.E."/>
            <person name="Kyndt J.A."/>
        </authorList>
    </citation>
    <scope>NUCLEOTIDE SEQUENCE [LARGE SCALE GENOMIC DNA]</scope>
    <source>
        <strain evidence="7 8">DSM 260</strain>
    </source>
</reference>
<dbReference type="AlphaFoldDB" id="A0A5C4S4Y0"/>
<dbReference type="PANTHER" id="PTHR33317">
    <property type="entry name" value="POLYNUCLEOTIDYL TRANSFERASE, RIBONUCLEASE H-LIKE SUPERFAMILY PROTEIN"/>
    <property type="match status" value="1"/>
</dbReference>
<dbReference type="GO" id="GO:0000967">
    <property type="term" value="P:rRNA 5'-end processing"/>
    <property type="evidence" value="ECO:0007669"/>
    <property type="project" value="UniProtKB-UniRule"/>
</dbReference>
<gene>
    <name evidence="7" type="primary">ruvX</name>
    <name evidence="7" type="ORF">FGF68_00695</name>
</gene>
<evidence type="ECO:0000256" key="3">
    <source>
        <dbReference type="ARBA" id="ARBA00022722"/>
    </source>
</evidence>
<dbReference type="HAMAP" id="MF_00651">
    <property type="entry name" value="Nuclease_YqgF"/>
    <property type="match status" value="1"/>
</dbReference>
<protein>
    <recommendedName>
        <fullName evidence="5">Putative pre-16S rRNA nuclease</fullName>
        <ecNumber evidence="5">3.1.-.-</ecNumber>
    </recommendedName>
</protein>
<keyword evidence="1 5" id="KW-0963">Cytoplasm</keyword>